<reference evidence="2 3" key="1">
    <citation type="journal article" date="2019" name="Emerg. Microbes Infect.">
        <title>Comprehensive subspecies identification of 175 nontuberculous mycobacteria species based on 7547 genomic profiles.</title>
        <authorList>
            <person name="Matsumoto Y."/>
            <person name="Kinjo T."/>
            <person name="Motooka D."/>
            <person name="Nabeya D."/>
            <person name="Jung N."/>
            <person name="Uechi K."/>
            <person name="Horii T."/>
            <person name="Iida T."/>
            <person name="Fujita J."/>
            <person name="Nakamura S."/>
        </authorList>
    </citation>
    <scope>NUCLEOTIDE SEQUENCE [LARGE SCALE GENOMIC DNA]</scope>
    <source>
        <strain evidence="2 3">JCM 18113</strain>
    </source>
</reference>
<keyword evidence="3" id="KW-1185">Reference proteome</keyword>
<name>A0ABM7JXB6_MYCNT</name>
<accession>A0ABM7JXB6</accession>
<proteinExistence type="predicted"/>
<dbReference type="Proteomes" id="UP000465812">
    <property type="component" value="Chromosome"/>
</dbReference>
<evidence type="ECO:0000313" key="2">
    <source>
        <dbReference type="EMBL" id="BBY40229.1"/>
    </source>
</evidence>
<gene>
    <name evidence="2" type="ORF">MMAN_43630</name>
</gene>
<keyword evidence="1" id="KW-0472">Membrane</keyword>
<feature type="transmembrane region" description="Helical" evidence="1">
    <location>
        <begin position="46"/>
        <end position="70"/>
    </location>
</feature>
<organism evidence="2 3">
    <name type="scientific">Mycobacterium mantenii</name>
    <dbReference type="NCBI Taxonomy" id="560555"/>
    <lineage>
        <taxon>Bacteria</taxon>
        <taxon>Bacillati</taxon>
        <taxon>Actinomycetota</taxon>
        <taxon>Actinomycetes</taxon>
        <taxon>Mycobacteriales</taxon>
        <taxon>Mycobacteriaceae</taxon>
        <taxon>Mycobacterium</taxon>
        <taxon>Mycobacterium avium complex (MAC)</taxon>
    </lineage>
</organism>
<evidence type="ECO:0000256" key="1">
    <source>
        <dbReference type="SAM" id="Phobius"/>
    </source>
</evidence>
<evidence type="ECO:0000313" key="3">
    <source>
        <dbReference type="Proteomes" id="UP000465812"/>
    </source>
</evidence>
<keyword evidence="1" id="KW-0812">Transmembrane</keyword>
<sequence length="112" mass="12232">MLLIGPSDYRSARMDINIDASGRRADLAPGSARAKGMPMLSRIRTLLEYQLTIAELLGLAILLGTPYLIVGVIWSSTHTQHLHDMHGVDLVVSFLGSIVSWPVLLFANVCMT</sequence>
<keyword evidence="1" id="KW-1133">Transmembrane helix</keyword>
<protein>
    <submittedName>
        <fullName evidence="2">Uncharacterized protein</fullName>
    </submittedName>
</protein>
<dbReference type="EMBL" id="AP022590">
    <property type="protein sequence ID" value="BBY40229.1"/>
    <property type="molecule type" value="Genomic_DNA"/>
</dbReference>
<feature type="transmembrane region" description="Helical" evidence="1">
    <location>
        <begin position="90"/>
        <end position="111"/>
    </location>
</feature>